<keyword evidence="11" id="KW-0411">Iron-sulfur</keyword>
<comment type="function">
    <text evidence="2">Adenine glycosylase active on G-A mispairs. MutY also corrects error-prone DNA synthesis past GO lesions which are due to the oxidatively damaged form of guanine: 7,8-dihydro-8-oxoguanine (8-oxo-dGTP).</text>
</comment>
<dbReference type="GO" id="GO:0006298">
    <property type="term" value="P:mismatch repair"/>
    <property type="evidence" value="ECO:0007669"/>
    <property type="project" value="TreeGrafter"/>
</dbReference>
<evidence type="ECO:0000256" key="13">
    <source>
        <dbReference type="ARBA" id="ARBA00023295"/>
    </source>
</evidence>
<evidence type="ECO:0000256" key="6">
    <source>
        <dbReference type="ARBA" id="ARBA00022485"/>
    </source>
</evidence>
<dbReference type="GO" id="GO:0035485">
    <property type="term" value="F:adenine/guanine mispair binding"/>
    <property type="evidence" value="ECO:0007669"/>
    <property type="project" value="TreeGrafter"/>
</dbReference>
<keyword evidence="13 14" id="KW-0326">Glycosidase</keyword>
<evidence type="ECO:0000256" key="10">
    <source>
        <dbReference type="ARBA" id="ARBA00023004"/>
    </source>
</evidence>
<comment type="caution">
    <text evidence="16">The sequence shown here is derived from an EMBL/GenBank/DDBJ whole genome shotgun (WGS) entry which is preliminary data.</text>
</comment>
<gene>
    <name evidence="16" type="ORF">IAA67_03775</name>
</gene>
<name>A0A9D0Z5C1_9FIRM</name>
<evidence type="ECO:0000259" key="15">
    <source>
        <dbReference type="SMART" id="SM00478"/>
    </source>
</evidence>
<dbReference type="GO" id="GO:0046872">
    <property type="term" value="F:metal ion binding"/>
    <property type="evidence" value="ECO:0007669"/>
    <property type="project" value="UniProtKB-UniRule"/>
</dbReference>
<evidence type="ECO:0000313" key="16">
    <source>
        <dbReference type="EMBL" id="HIQ69434.1"/>
    </source>
</evidence>
<protein>
    <recommendedName>
        <fullName evidence="5 14">Adenine DNA glycosylase</fullName>
        <ecNumber evidence="4 14">3.2.2.31</ecNumber>
    </recommendedName>
</protein>
<evidence type="ECO:0000256" key="14">
    <source>
        <dbReference type="RuleBase" id="RU365096"/>
    </source>
</evidence>
<evidence type="ECO:0000256" key="8">
    <source>
        <dbReference type="ARBA" id="ARBA00022763"/>
    </source>
</evidence>
<dbReference type="SMART" id="SM00478">
    <property type="entry name" value="ENDO3c"/>
    <property type="match status" value="1"/>
</dbReference>
<dbReference type="CDD" id="cd00056">
    <property type="entry name" value="ENDO3c"/>
    <property type="match status" value="1"/>
</dbReference>
<comment type="catalytic activity">
    <reaction evidence="1 14">
        <text>Hydrolyzes free adenine bases from 7,8-dihydro-8-oxoguanine:adenine mismatched double-stranded DNA, leaving an apurinic site.</text>
        <dbReference type="EC" id="3.2.2.31"/>
    </reaction>
</comment>
<dbReference type="PANTHER" id="PTHR42944">
    <property type="entry name" value="ADENINE DNA GLYCOSYLASE"/>
    <property type="match status" value="1"/>
</dbReference>
<evidence type="ECO:0000256" key="7">
    <source>
        <dbReference type="ARBA" id="ARBA00022723"/>
    </source>
</evidence>
<keyword evidence="12" id="KW-0234">DNA repair</keyword>
<dbReference type="EMBL" id="DVFN01000056">
    <property type="protein sequence ID" value="HIQ69434.1"/>
    <property type="molecule type" value="Genomic_DNA"/>
</dbReference>
<dbReference type="GO" id="GO:0032357">
    <property type="term" value="F:oxidized purine DNA binding"/>
    <property type="evidence" value="ECO:0007669"/>
    <property type="project" value="TreeGrafter"/>
</dbReference>
<evidence type="ECO:0000256" key="3">
    <source>
        <dbReference type="ARBA" id="ARBA00008343"/>
    </source>
</evidence>
<accession>A0A9D0Z5C1</accession>
<comment type="similarity">
    <text evidence="3 14">Belongs to the Nth/MutY family.</text>
</comment>
<organism evidence="16 17">
    <name type="scientific">Candidatus Avoscillospira stercorigallinarum</name>
    <dbReference type="NCBI Taxonomy" id="2840708"/>
    <lineage>
        <taxon>Bacteria</taxon>
        <taxon>Bacillati</taxon>
        <taxon>Bacillota</taxon>
        <taxon>Clostridia</taxon>
        <taxon>Eubacteriales</taxon>
        <taxon>Oscillospiraceae</taxon>
        <taxon>Oscillospiraceae incertae sedis</taxon>
        <taxon>Candidatus Avoscillospira</taxon>
    </lineage>
</organism>
<keyword evidence="8 14" id="KW-0227">DNA damage</keyword>
<dbReference type="InterPro" id="IPR015797">
    <property type="entry name" value="NUDIX_hydrolase-like_dom_sf"/>
</dbReference>
<dbReference type="Pfam" id="PF00730">
    <property type="entry name" value="HhH-GPD"/>
    <property type="match status" value="1"/>
</dbReference>
<comment type="cofactor">
    <cofactor evidence="14">
        <name>[4Fe-4S] cluster</name>
        <dbReference type="ChEBI" id="CHEBI:49883"/>
    </cofactor>
    <text evidence="14">Binds 1 [4Fe-4S] cluster.</text>
</comment>
<reference evidence="16" key="2">
    <citation type="journal article" date="2021" name="PeerJ">
        <title>Extensive microbial diversity within the chicken gut microbiome revealed by metagenomics and culture.</title>
        <authorList>
            <person name="Gilroy R."/>
            <person name="Ravi A."/>
            <person name="Getino M."/>
            <person name="Pursley I."/>
            <person name="Horton D.L."/>
            <person name="Alikhan N.F."/>
            <person name="Baker D."/>
            <person name="Gharbi K."/>
            <person name="Hall N."/>
            <person name="Watson M."/>
            <person name="Adriaenssens E.M."/>
            <person name="Foster-Nyarko E."/>
            <person name="Jarju S."/>
            <person name="Secka A."/>
            <person name="Antonio M."/>
            <person name="Oren A."/>
            <person name="Chaudhuri R.R."/>
            <person name="La Ragione R."/>
            <person name="Hildebrand F."/>
            <person name="Pallen M.J."/>
        </authorList>
    </citation>
    <scope>NUCLEOTIDE SEQUENCE</scope>
    <source>
        <strain evidence="16">ChiSjej2B20-13462</strain>
    </source>
</reference>
<dbReference type="InterPro" id="IPR029119">
    <property type="entry name" value="MutY_C"/>
</dbReference>
<dbReference type="InterPro" id="IPR044298">
    <property type="entry name" value="MIG/MutY"/>
</dbReference>
<sequence>MTFDFSALPGRLLPWYEQNRRDLPWRRDREPYHVWLSEIMLQQTRVEAVKGYYARFLAALPTVEALAEADPELCHKLWEGLGYYSRVRNLQKAAQVIVQDLSGVFPRDYAGIRALPGVGDYTAGAIGSISFELPTPAVDGNVLRVAARLALDDRPVDRPAVKRELTAALAEIYPRGRCGDFTQALMELGATVCLPGGAPRCEACPLSDLCEAHGAGAELTVPVRTAKKPRRQEAMTVFVLEAPQGLALRKRPNTGLLAGLWELPHVPGLLEPAEALDQAAAWGIRVTELQRQAEKRHIFTHVEWEMRGYYLLCEAGGDFTWADQAQRSGGCALPTAFRQFLEESTTHRD</sequence>
<dbReference type="Gene3D" id="1.10.1670.10">
    <property type="entry name" value="Helix-hairpin-Helix base-excision DNA repair enzymes (C-terminal)"/>
    <property type="match status" value="1"/>
</dbReference>
<keyword evidence="9" id="KW-0378">Hydrolase</keyword>
<feature type="domain" description="HhH-GPD" evidence="15">
    <location>
        <begin position="40"/>
        <end position="191"/>
    </location>
</feature>
<dbReference type="InterPro" id="IPR003265">
    <property type="entry name" value="HhH-GPD_domain"/>
</dbReference>
<dbReference type="GO" id="GO:0000701">
    <property type="term" value="F:purine-specific mismatch base pair DNA N-glycosylase activity"/>
    <property type="evidence" value="ECO:0007669"/>
    <property type="project" value="UniProtKB-EC"/>
</dbReference>
<dbReference type="Pfam" id="PF14815">
    <property type="entry name" value="NUDIX_4"/>
    <property type="match status" value="1"/>
</dbReference>
<dbReference type="CDD" id="cd03431">
    <property type="entry name" value="NUDIX_DNA_Glycosylase_C-MutY"/>
    <property type="match status" value="1"/>
</dbReference>
<keyword evidence="7" id="KW-0479">Metal-binding</keyword>
<dbReference type="AlphaFoldDB" id="A0A9D0Z5C1"/>
<dbReference type="Gene3D" id="1.10.340.30">
    <property type="entry name" value="Hypothetical protein, domain 2"/>
    <property type="match status" value="1"/>
</dbReference>
<proteinExistence type="inferred from homology"/>
<dbReference type="SUPFAM" id="SSF48150">
    <property type="entry name" value="DNA-glycosylase"/>
    <property type="match status" value="1"/>
</dbReference>
<evidence type="ECO:0000256" key="2">
    <source>
        <dbReference type="ARBA" id="ARBA00002933"/>
    </source>
</evidence>
<evidence type="ECO:0000256" key="12">
    <source>
        <dbReference type="ARBA" id="ARBA00023204"/>
    </source>
</evidence>
<evidence type="ECO:0000256" key="5">
    <source>
        <dbReference type="ARBA" id="ARBA00022023"/>
    </source>
</evidence>
<evidence type="ECO:0000313" key="17">
    <source>
        <dbReference type="Proteomes" id="UP000886874"/>
    </source>
</evidence>
<dbReference type="GO" id="GO:0034039">
    <property type="term" value="F:8-oxo-7,8-dihydroguanine DNA N-glycosylase activity"/>
    <property type="evidence" value="ECO:0007669"/>
    <property type="project" value="TreeGrafter"/>
</dbReference>
<dbReference type="Gene3D" id="3.90.79.10">
    <property type="entry name" value="Nucleoside Triphosphate Pyrophosphohydrolase"/>
    <property type="match status" value="1"/>
</dbReference>
<keyword evidence="10 14" id="KW-0408">Iron</keyword>
<dbReference type="FunFam" id="1.10.340.30:FF:000002">
    <property type="entry name" value="Adenine DNA glycosylase"/>
    <property type="match status" value="1"/>
</dbReference>
<dbReference type="PANTHER" id="PTHR42944:SF1">
    <property type="entry name" value="ADENINE DNA GLYCOSYLASE"/>
    <property type="match status" value="1"/>
</dbReference>
<evidence type="ECO:0000256" key="11">
    <source>
        <dbReference type="ARBA" id="ARBA00023014"/>
    </source>
</evidence>
<reference evidence="16" key="1">
    <citation type="submission" date="2020-10" db="EMBL/GenBank/DDBJ databases">
        <authorList>
            <person name="Gilroy R."/>
        </authorList>
    </citation>
    <scope>NUCLEOTIDE SEQUENCE</scope>
    <source>
        <strain evidence="16">ChiSjej2B20-13462</strain>
    </source>
</reference>
<dbReference type="EC" id="3.2.2.31" evidence="4 14"/>
<evidence type="ECO:0000256" key="1">
    <source>
        <dbReference type="ARBA" id="ARBA00000843"/>
    </source>
</evidence>
<evidence type="ECO:0000256" key="4">
    <source>
        <dbReference type="ARBA" id="ARBA00012045"/>
    </source>
</evidence>
<dbReference type="InterPro" id="IPR023170">
    <property type="entry name" value="HhH_base_excis_C"/>
</dbReference>
<dbReference type="Proteomes" id="UP000886874">
    <property type="component" value="Unassembled WGS sequence"/>
</dbReference>
<dbReference type="InterPro" id="IPR011257">
    <property type="entry name" value="DNA_glycosylase"/>
</dbReference>
<dbReference type="SUPFAM" id="SSF55811">
    <property type="entry name" value="Nudix"/>
    <property type="match status" value="1"/>
</dbReference>
<keyword evidence="6" id="KW-0004">4Fe-4S</keyword>
<dbReference type="GO" id="GO:0051539">
    <property type="term" value="F:4 iron, 4 sulfur cluster binding"/>
    <property type="evidence" value="ECO:0007669"/>
    <property type="project" value="UniProtKB-UniRule"/>
</dbReference>
<dbReference type="GO" id="GO:0006284">
    <property type="term" value="P:base-excision repair"/>
    <property type="evidence" value="ECO:0007669"/>
    <property type="project" value="UniProtKB-UniRule"/>
</dbReference>
<evidence type="ECO:0000256" key="9">
    <source>
        <dbReference type="ARBA" id="ARBA00022801"/>
    </source>
</evidence>